<feature type="region of interest" description="Disordered" evidence="7">
    <location>
        <begin position="1"/>
        <end position="22"/>
    </location>
</feature>
<keyword evidence="5 8" id="KW-1133">Transmembrane helix</keyword>
<sequence length="1366" mass="151093">GGHPNKSDVPDESLHCAEPTARVTGSPDNLKYWGFPPNVKEEVEHAVQRAVRVTVRRIDVPPQIDLSVASEAYRKLVGQSLSEASQIADAYLRRDGLWKDQIMHGLSPLESHDNLLPLAVAHKAHIDRDKKSGERCKYGGAPAYAAIPPRESSTSNMCRRSSDSKVMPFEDQKYVPPEPTSHTSVPTVSDKEESNPHPRAHPLDFNLPSIQVPAKAQTADKKKEKSPSWVQGLLGSKPPYETQFTQRPTRKTRSSFPTTKKTEAENIDESLRAVTTVTRSDTVDTFTRTINDLEVLLGEALTIARHATDKKRPSYIPALLINAAAVLKNGGKSYHNDTVVAQVEADRAASPARYQKQNDDSSELGSLPSVHESLLSTSGSESSYDAQGDENEFYDREFPVSTVEIHEIQHDTPSISPGPYIKPTGYNYVPELNFEPPTRMMTKQDVNPFLAPPPGLNRIITSGVSPLGGRSRAVTTPGQQSEGWVHLENENDVVYVDDRAVPKSLHGPDSEPYASDSRHGTTTYVNMGNETRISSTSLPSRRQSRHLMGIRHRKDTKSTNAPAPQGTQPSIMGSSYSQSYDGSVPTDALDFDAGHGHGHFTTAPLTKPNPNKQKSAPGLELKDEPPADAPMTKLRFGKHAPAHLFNLQGRNHLSLRSEHHKGFSLARSHKKPKIARDWSPGRKNFVASVACLSTALIGLLVGFYAAEVPAIQYYIVDFHHYVILGNVFFYIGLAISTFFAWPLPLLHGRKPYILGAMSLAMPLLFPQALAVGDFRSPYTPKWRIALIMPRAFMGLVLGFANMNFKSMLTDMFGASLMAADPHQEVVYENDVRRHGGGLGAWLGIWTWCSIGSIGTGFLLGAIIINHANPAFGFYIQIILIAGIMLLNVICPEVRRSAFRRSVAEVVKDDAISRRLARGEVKMHLVQSGPKWWGEEVLYGIKLSAKMLRQPGFMVLAAYVAWIYGQIVLIVVLLGALMSKYYHFESPEVGASVMAIPIGAALAIPFQKAGFFSRDRRHAEITDEDTRHEKPGWSSHLVRRAVFVICLPFAGLGYTLTSSGPPVPFILPILFASLIGFLSCLAMAECHGLIMETYDTSDLQPGMTGRPRSSNNDKKAGMRTNYSSFPRICSGFAIVHSMGYLIAALATGVGGAVERRLGAQATTGVMAGMLLILSILLLLILMRFRKVQIVPNSRKEEMEQYMDARRKSAAARGDDLDDESLRPIIIGNPTHHTRRMNILELGAMSRFSEIRHKNHLVNTMESKHMNRAVIQDAEARIIDYEKRLVHNVSESVKMLSPSGSKRSRKSYQSNFSDERDEPYQMESMEKVMSYQKDIGGHREMGSDIKPRISSGRTKVGSRARRKTTIQE</sequence>
<evidence type="ECO:0000256" key="1">
    <source>
        <dbReference type="ARBA" id="ARBA00004651"/>
    </source>
</evidence>
<evidence type="ECO:0000256" key="8">
    <source>
        <dbReference type="SAM" id="Phobius"/>
    </source>
</evidence>
<dbReference type="PANTHER" id="PTHR23502:SF186">
    <property type="entry name" value="MAJOR FACILITATOR SUPERFAMILY (MFS) PROFILE DOMAIN-CONTAINING PROTEIN"/>
    <property type="match status" value="1"/>
</dbReference>
<evidence type="ECO:0000256" key="5">
    <source>
        <dbReference type="ARBA" id="ARBA00022989"/>
    </source>
</evidence>
<feature type="compositionally biased region" description="Polar residues" evidence="7">
    <location>
        <begin position="520"/>
        <end position="541"/>
    </location>
</feature>
<protein>
    <submittedName>
        <fullName evidence="9">Major facilitator superfamily domain-containing protein</fullName>
    </submittedName>
</protein>
<evidence type="ECO:0000256" key="7">
    <source>
        <dbReference type="SAM" id="MobiDB-lite"/>
    </source>
</evidence>
<feature type="transmembrane region" description="Helical" evidence="8">
    <location>
        <begin position="1036"/>
        <end position="1056"/>
    </location>
</feature>
<feature type="compositionally biased region" description="Basic residues" evidence="7">
    <location>
        <begin position="1354"/>
        <end position="1366"/>
    </location>
</feature>
<accession>A0A9P7YWF2</accession>
<feature type="transmembrane region" description="Helical" evidence="8">
    <location>
        <begin position="1164"/>
        <end position="1183"/>
    </location>
</feature>
<dbReference type="InterPro" id="IPR036259">
    <property type="entry name" value="MFS_trans_sf"/>
</dbReference>
<proteinExistence type="predicted"/>
<feature type="non-terminal residue" evidence="9">
    <location>
        <position position="1"/>
    </location>
</feature>
<evidence type="ECO:0000313" key="10">
    <source>
        <dbReference type="Proteomes" id="UP000887226"/>
    </source>
</evidence>
<feature type="compositionally biased region" description="Basic and acidic residues" evidence="7">
    <location>
        <begin position="160"/>
        <end position="173"/>
    </location>
</feature>
<gene>
    <name evidence="9" type="ORF">BJ878DRAFT_260140</name>
</gene>
<dbReference type="PANTHER" id="PTHR23502">
    <property type="entry name" value="MAJOR FACILITATOR SUPERFAMILY"/>
    <property type="match status" value="1"/>
</dbReference>
<feature type="transmembrane region" description="Helical" evidence="8">
    <location>
        <begin position="988"/>
        <end position="1005"/>
    </location>
</feature>
<organism evidence="9 10">
    <name type="scientific">Calycina marina</name>
    <dbReference type="NCBI Taxonomy" id="1763456"/>
    <lineage>
        <taxon>Eukaryota</taxon>
        <taxon>Fungi</taxon>
        <taxon>Dikarya</taxon>
        <taxon>Ascomycota</taxon>
        <taxon>Pezizomycotina</taxon>
        <taxon>Leotiomycetes</taxon>
        <taxon>Helotiales</taxon>
        <taxon>Pezizellaceae</taxon>
        <taxon>Calycina</taxon>
    </lineage>
</organism>
<feature type="compositionally biased region" description="Basic and acidic residues" evidence="7">
    <location>
        <begin position="1"/>
        <end position="15"/>
    </location>
</feature>
<dbReference type="OrthoDB" id="10250282at2759"/>
<keyword evidence="4 8" id="KW-0812">Transmembrane</keyword>
<feature type="region of interest" description="Disordered" evidence="7">
    <location>
        <begin position="1291"/>
        <end position="1366"/>
    </location>
</feature>
<dbReference type="SUPFAM" id="SSF103473">
    <property type="entry name" value="MFS general substrate transporter"/>
    <property type="match status" value="1"/>
</dbReference>
<dbReference type="EMBL" id="MU254313">
    <property type="protein sequence ID" value="KAG9240907.1"/>
    <property type="molecule type" value="Genomic_DNA"/>
</dbReference>
<evidence type="ECO:0000256" key="4">
    <source>
        <dbReference type="ARBA" id="ARBA00022692"/>
    </source>
</evidence>
<feature type="compositionally biased region" description="Basic and acidic residues" evidence="7">
    <location>
        <begin position="1333"/>
        <end position="1345"/>
    </location>
</feature>
<evidence type="ECO:0000256" key="6">
    <source>
        <dbReference type="ARBA" id="ARBA00023136"/>
    </source>
</evidence>
<feature type="region of interest" description="Disordered" evidence="7">
    <location>
        <begin position="147"/>
        <end position="260"/>
    </location>
</feature>
<feature type="transmembrane region" description="Helical" evidence="8">
    <location>
        <begin position="870"/>
        <end position="890"/>
    </location>
</feature>
<evidence type="ECO:0000313" key="9">
    <source>
        <dbReference type="EMBL" id="KAG9240907.1"/>
    </source>
</evidence>
<feature type="transmembrane region" description="Helical" evidence="8">
    <location>
        <begin position="782"/>
        <end position="802"/>
    </location>
</feature>
<feature type="transmembrane region" description="Helical" evidence="8">
    <location>
        <begin position="1127"/>
        <end position="1152"/>
    </location>
</feature>
<feature type="transmembrane region" description="Helical" evidence="8">
    <location>
        <begin position="1062"/>
        <end position="1083"/>
    </location>
</feature>
<comment type="subcellular location">
    <subcellularLocation>
        <location evidence="1">Cell membrane</location>
        <topology evidence="1">Multi-pass membrane protein</topology>
    </subcellularLocation>
</comment>
<feature type="transmembrane region" description="Helical" evidence="8">
    <location>
        <begin position="685"/>
        <end position="706"/>
    </location>
</feature>
<dbReference type="Proteomes" id="UP000887226">
    <property type="component" value="Unassembled WGS sequence"/>
</dbReference>
<dbReference type="Gene3D" id="1.20.1250.20">
    <property type="entry name" value="MFS general substrate transporter like domains"/>
    <property type="match status" value="2"/>
</dbReference>
<feature type="transmembrane region" description="Helical" evidence="8">
    <location>
        <begin position="718"/>
        <end position="740"/>
    </location>
</feature>
<dbReference type="GO" id="GO:0005886">
    <property type="term" value="C:plasma membrane"/>
    <property type="evidence" value="ECO:0007669"/>
    <property type="project" value="UniProtKB-SubCell"/>
</dbReference>
<feature type="region of interest" description="Disordered" evidence="7">
    <location>
        <begin position="502"/>
        <end position="627"/>
    </location>
</feature>
<reference evidence="9" key="1">
    <citation type="journal article" date="2021" name="IMA Fungus">
        <title>Genomic characterization of three marine fungi, including Emericellopsis atlantica sp. nov. with signatures of a generalist lifestyle and marine biomass degradation.</title>
        <authorList>
            <person name="Hagestad O.C."/>
            <person name="Hou L."/>
            <person name="Andersen J.H."/>
            <person name="Hansen E.H."/>
            <person name="Altermark B."/>
            <person name="Li C."/>
            <person name="Kuhnert E."/>
            <person name="Cox R.J."/>
            <person name="Crous P.W."/>
            <person name="Spatafora J.W."/>
            <person name="Lail K."/>
            <person name="Amirebrahimi M."/>
            <person name="Lipzen A."/>
            <person name="Pangilinan J."/>
            <person name="Andreopoulos W."/>
            <person name="Hayes R.D."/>
            <person name="Ng V."/>
            <person name="Grigoriev I.V."/>
            <person name="Jackson S.A."/>
            <person name="Sutton T.D.S."/>
            <person name="Dobson A.D.W."/>
            <person name="Rama T."/>
        </authorList>
    </citation>
    <scope>NUCLEOTIDE SEQUENCE</scope>
    <source>
        <strain evidence="9">TRa3180A</strain>
    </source>
</reference>
<keyword evidence="3" id="KW-1003">Cell membrane</keyword>
<keyword evidence="10" id="KW-1185">Reference proteome</keyword>
<name>A0A9P7YWF2_9HELO</name>
<evidence type="ECO:0000256" key="3">
    <source>
        <dbReference type="ARBA" id="ARBA00022475"/>
    </source>
</evidence>
<feature type="transmembrane region" description="Helical" evidence="8">
    <location>
        <begin position="842"/>
        <end position="864"/>
    </location>
</feature>
<keyword evidence="2" id="KW-0813">Transport</keyword>
<keyword evidence="6 8" id="KW-0472">Membrane</keyword>
<evidence type="ECO:0000256" key="2">
    <source>
        <dbReference type="ARBA" id="ARBA00022448"/>
    </source>
</evidence>
<dbReference type="GO" id="GO:0022857">
    <property type="term" value="F:transmembrane transporter activity"/>
    <property type="evidence" value="ECO:0007669"/>
    <property type="project" value="TreeGrafter"/>
</dbReference>
<feature type="compositionally biased region" description="Basic residues" evidence="7">
    <location>
        <begin position="542"/>
        <end position="555"/>
    </location>
</feature>
<feature type="compositionally biased region" description="Polar residues" evidence="7">
    <location>
        <begin position="558"/>
        <end position="581"/>
    </location>
</feature>
<feature type="transmembrane region" description="Helical" evidence="8">
    <location>
        <begin position="951"/>
        <end position="976"/>
    </location>
</feature>
<comment type="caution">
    <text evidence="9">The sequence shown here is derived from an EMBL/GenBank/DDBJ whole genome shotgun (WGS) entry which is preliminary data.</text>
</comment>